<reference evidence="4 7" key="2">
    <citation type="submission" date="2020-07" db="EMBL/GenBank/DDBJ databases">
        <title>Sequencing the genomes of 1000 actinobacteria strains.</title>
        <authorList>
            <person name="Klenk H.-P."/>
        </authorList>
    </citation>
    <scope>NUCLEOTIDE SEQUENCE [LARGE SCALE GENOMIC DNA]</scope>
    <source>
        <strain evidence="4 7">DSM 45117</strain>
    </source>
</reference>
<name>A0A1I2V7X2_9ACTN</name>
<dbReference type="GO" id="GO:0005576">
    <property type="term" value="C:extracellular region"/>
    <property type="evidence" value="ECO:0007669"/>
    <property type="project" value="TreeGrafter"/>
</dbReference>
<dbReference type="RefSeq" id="WP_092884152.1">
    <property type="nucleotide sequence ID" value="NZ_FOOI01000009.1"/>
</dbReference>
<dbReference type="PANTHER" id="PTHR33371:SF16">
    <property type="entry name" value="MCE-FAMILY PROTEIN MCE3F"/>
    <property type="match status" value="1"/>
</dbReference>
<evidence type="ECO:0000259" key="3">
    <source>
        <dbReference type="Pfam" id="PF11887"/>
    </source>
</evidence>
<feature type="domain" description="Mammalian cell entry C-terminal" evidence="3">
    <location>
        <begin position="121"/>
        <end position="277"/>
    </location>
</feature>
<evidence type="ECO:0000313" key="6">
    <source>
        <dbReference type="Proteomes" id="UP000199052"/>
    </source>
</evidence>
<feature type="domain" description="Mce/MlaD" evidence="2">
    <location>
        <begin position="39"/>
        <end position="113"/>
    </location>
</feature>
<sequence length="455" mass="47301">MITRTVRIQLVVFLALTLVGTAVAGIRYAGLGRSLLGGTYVVHADFGDAGGIFTGAEVTYRGVAVGRVDRLRPTRSGVDVALTLDAGTRVPADTLAVVANRSAIGEQYVDLQPRRRGEPYLREGTRIARADTRTPLPTTTLLLDLDRLASSVPKKDLVTVLDELGTAFAGTGPDLGRLVDAGNALVETADANLAQTVDLIDRGGTVLDTQRDSGSAIRSFAGDLADLSDTLVEADPDVREVLASGVLTAEQVQGLVDENAGDVPVLLANLASTGQLVRVRLRGIQQALILYPYVVRGGYTVVARDPGTDHYTAHFGLQLATSPGSCRKGYQGTRRRSPQELGPTPVNTDARCTDPTTTERGAQNAPGASGGGPQAPRAPQPGGPQSGAGQSLAGQSGAGQSGSGRSGVRPAAYDPSTGVVRLPGGEPARIGSLGGEQRAFGKESWKWLLIGPMTR</sequence>
<dbReference type="Pfam" id="PF11887">
    <property type="entry name" value="Mce4_CUP1"/>
    <property type="match status" value="1"/>
</dbReference>
<dbReference type="OrthoDB" id="4741753at2"/>
<feature type="region of interest" description="Disordered" evidence="1">
    <location>
        <begin position="322"/>
        <end position="433"/>
    </location>
</feature>
<protein>
    <submittedName>
        <fullName evidence="5">Phospholipid/cholesterol/gamma-HCH transport system substrate-binding protein</fullName>
    </submittedName>
</protein>
<feature type="compositionally biased region" description="Gly residues" evidence="1">
    <location>
        <begin position="396"/>
        <end position="405"/>
    </location>
</feature>
<dbReference type="InterPro" id="IPR003399">
    <property type="entry name" value="Mce/MlaD"/>
</dbReference>
<evidence type="ECO:0000259" key="2">
    <source>
        <dbReference type="Pfam" id="PF02470"/>
    </source>
</evidence>
<evidence type="ECO:0000313" key="7">
    <source>
        <dbReference type="Proteomes" id="UP000533017"/>
    </source>
</evidence>
<proteinExistence type="predicted"/>
<dbReference type="NCBIfam" id="TIGR00996">
    <property type="entry name" value="Mtu_fam_mce"/>
    <property type="match status" value="1"/>
</dbReference>
<dbReference type="InterPro" id="IPR024516">
    <property type="entry name" value="Mce_C"/>
</dbReference>
<evidence type="ECO:0000313" key="5">
    <source>
        <dbReference type="EMBL" id="SFG85200.1"/>
    </source>
</evidence>
<dbReference type="AlphaFoldDB" id="A0A1I2V7X2"/>
<dbReference type="Proteomes" id="UP000199052">
    <property type="component" value="Unassembled WGS sequence"/>
</dbReference>
<evidence type="ECO:0000256" key="1">
    <source>
        <dbReference type="SAM" id="MobiDB-lite"/>
    </source>
</evidence>
<reference evidence="5 6" key="1">
    <citation type="submission" date="2016-10" db="EMBL/GenBank/DDBJ databases">
        <authorList>
            <person name="de Groot N.N."/>
        </authorList>
    </citation>
    <scope>NUCLEOTIDE SEQUENCE [LARGE SCALE GENOMIC DNA]</scope>
    <source>
        <strain evidence="5 6">CPCC 202808</strain>
    </source>
</reference>
<dbReference type="EMBL" id="FOOI01000009">
    <property type="protein sequence ID" value="SFG85200.1"/>
    <property type="molecule type" value="Genomic_DNA"/>
</dbReference>
<dbReference type="Pfam" id="PF02470">
    <property type="entry name" value="MlaD"/>
    <property type="match status" value="1"/>
</dbReference>
<dbReference type="STRING" id="504797.SAMN05421678_10953"/>
<dbReference type="InterPro" id="IPR005693">
    <property type="entry name" value="Mce"/>
</dbReference>
<keyword evidence="7" id="KW-1185">Reference proteome</keyword>
<organism evidence="5 6">
    <name type="scientific">Actinopolymorpha cephalotaxi</name>
    <dbReference type="NCBI Taxonomy" id="504797"/>
    <lineage>
        <taxon>Bacteria</taxon>
        <taxon>Bacillati</taxon>
        <taxon>Actinomycetota</taxon>
        <taxon>Actinomycetes</taxon>
        <taxon>Propionibacteriales</taxon>
        <taxon>Actinopolymorphaceae</taxon>
        <taxon>Actinopolymorpha</taxon>
    </lineage>
</organism>
<gene>
    <name evidence="4" type="ORF">FHR37_003621</name>
    <name evidence="5" type="ORF">SAMN05421678_10953</name>
</gene>
<dbReference type="EMBL" id="JACBZA010000001">
    <property type="protein sequence ID" value="NYH84770.1"/>
    <property type="molecule type" value="Genomic_DNA"/>
</dbReference>
<dbReference type="InterPro" id="IPR052336">
    <property type="entry name" value="MlaD_Phospholipid_Transporter"/>
</dbReference>
<dbReference type="Proteomes" id="UP000533017">
    <property type="component" value="Unassembled WGS sequence"/>
</dbReference>
<dbReference type="PANTHER" id="PTHR33371">
    <property type="entry name" value="INTERMEMBRANE PHOSPHOLIPID TRANSPORT SYSTEM BINDING PROTEIN MLAD-RELATED"/>
    <property type="match status" value="1"/>
</dbReference>
<accession>A0A1I2V7X2</accession>
<evidence type="ECO:0000313" key="4">
    <source>
        <dbReference type="EMBL" id="NYH84770.1"/>
    </source>
</evidence>